<accession>A0A7X1E597</accession>
<dbReference type="PANTHER" id="PTHR42770">
    <property type="entry name" value="AMINO ACID TRANSPORTER-RELATED"/>
    <property type="match status" value="1"/>
</dbReference>
<dbReference type="GO" id="GO:0005886">
    <property type="term" value="C:plasma membrane"/>
    <property type="evidence" value="ECO:0007669"/>
    <property type="project" value="UniProtKB-SubCell"/>
</dbReference>
<protein>
    <recommendedName>
        <fullName evidence="3">Arginine/agmatine antiporter</fullName>
    </recommendedName>
</protein>
<proteinExistence type="inferred from homology"/>
<evidence type="ECO:0000256" key="7">
    <source>
        <dbReference type="ARBA" id="ARBA00023136"/>
    </source>
</evidence>
<keyword evidence="6 9" id="KW-1133">Transmembrane helix</keyword>
<evidence type="ECO:0000256" key="9">
    <source>
        <dbReference type="SAM" id="Phobius"/>
    </source>
</evidence>
<feature type="transmembrane region" description="Helical" evidence="9">
    <location>
        <begin position="352"/>
        <end position="375"/>
    </location>
</feature>
<keyword evidence="7 9" id="KW-0472">Membrane</keyword>
<feature type="transmembrane region" description="Helical" evidence="9">
    <location>
        <begin position="229"/>
        <end position="253"/>
    </location>
</feature>
<feature type="transmembrane region" description="Helical" evidence="9">
    <location>
        <begin position="91"/>
        <end position="116"/>
    </location>
</feature>
<dbReference type="Proteomes" id="UP000525652">
    <property type="component" value="Unassembled WGS sequence"/>
</dbReference>
<feature type="transmembrane region" description="Helical" evidence="9">
    <location>
        <begin position="122"/>
        <end position="141"/>
    </location>
</feature>
<keyword evidence="5 9" id="KW-0812">Transmembrane</keyword>
<evidence type="ECO:0000256" key="1">
    <source>
        <dbReference type="ARBA" id="ARBA00004651"/>
    </source>
</evidence>
<feature type="transmembrane region" description="Helical" evidence="9">
    <location>
        <begin position="153"/>
        <end position="173"/>
    </location>
</feature>
<dbReference type="PIRSF" id="PIRSF006060">
    <property type="entry name" value="AA_transporter"/>
    <property type="match status" value="1"/>
</dbReference>
<evidence type="ECO:0000256" key="5">
    <source>
        <dbReference type="ARBA" id="ARBA00022692"/>
    </source>
</evidence>
<name>A0A7X1E597_9BACT</name>
<dbReference type="EMBL" id="JACHVA010000102">
    <property type="protein sequence ID" value="MBC2602899.1"/>
    <property type="molecule type" value="Genomic_DNA"/>
</dbReference>
<feature type="transmembrane region" description="Helical" evidence="9">
    <location>
        <begin position="411"/>
        <end position="430"/>
    </location>
</feature>
<dbReference type="Gene3D" id="1.20.1740.10">
    <property type="entry name" value="Amino acid/polyamine transporter I"/>
    <property type="match status" value="1"/>
</dbReference>
<keyword evidence="4" id="KW-1003">Cell membrane</keyword>
<evidence type="ECO:0000256" key="4">
    <source>
        <dbReference type="ARBA" id="ARBA00022475"/>
    </source>
</evidence>
<evidence type="ECO:0000256" key="8">
    <source>
        <dbReference type="ARBA" id="ARBA00045636"/>
    </source>
</evidence>
<dbReference type="AlphaFoldDB" id="A0A7X1E597"/>
<comment type="caution">
    <text evidence="10">The sequence shown here is derived from an EMBL/GenBank/DDBJ whole genome shotgun (WGS) entry which is preliminary data.</text>
</comment>
<evidence type="ECO:0000313" key="10">
    <source>
        <dbReference type="EMBL" id="MBC2602899.1"/>
    </source>
</evidence>
<keyword evidence="11" id="KW-1185">Reference proteome</keyword>
<evidence type="ECO:0000256" key="3">
    <source>
        <dbReference type="ARBA" id="ARBA00021069"/>
    </source>
</evidence>
<evidence type="ECO:0000313" key="11">
    <source>
        <dbReference type="Proteomes" id="UP000525652"/>
    </source>
</evidence>
<reference evidence="10 11" key="1">
    <citation type="submission" date="2020-07" db="EMBL/GenBank/DDBJ databases">
        <authorList>
            <person name="Feng X."/>
        </authorList>
    </citation>
    <scope>NUCLEOTIDE SEQUENCE [LARGE SCALE GENOMIC DNA]</scope>
    <source>
        <strain evidence="10 11">JCM14086</strain>
    </source>
</reference>
<gene>
    <name evidence="10" type="ORF">H5P30_14035</name>
</gene>
<dbReference type="InterPro" id="IPR050367">
    <property type="entry name" value="APC_superfamily"/>
</dbReference>
<dbReference type="RefSeq" id="WP_185693565.1">
    <property type="nucleotide sequence ID" value="NZ_JACHVA010000102.1"/>
</dbReference>
<dbReference type="PANTHER" id="PTHR42770:SF18">
    <property type="entry name" value="ARGININE_AGMATINE ANTIPORTER"/>
    <property type="match status" value="1"/>
</dbReference>
<dbReference type="Pfam" id="PF13520">
    <property type="entry name" value="AA_permease_2"/>
    <property type="match status" value="1"/>
</dbReference>
<comment type="similarity">
    <text evidence="2">Belongs to the amino acid-polyamine-organocation (APC) superfamily. Basic amino acid/polyamine antiporter (APA) (TC 2.A.3.2) family.</text>
</comment>
<evidence type="ECO:0000256" key="2">
    <source>
        <dbReference type="ARBA" id="ARBA00008220"/>
    </source>
</evidence>
<comment type="subcellular location">
    <subcellularLocation>
        <location evidence="1">Cell membrane</location>
        <topology evidence="1">Multi-pass membrane protein</topology>
    </subcellularLocation>
</comment>
<evidence type="ECO:0000256" key="6">
    <source>
        <dbReference type="ARBA" id="ARBA00022989"/>
    </source>
</evidence>
<dbReference type="InterPro" id="IPR002293">
    <property type="entry name" value="AA/rel_permease1"/>
</dbReference>
<organism evidence="10 11">
    <name type="scientific">Puniceicoccus vermicola</name>
    <dbReference type="NCBI Taxonomy" id="388746"/>
    <lineage>
        <taxon>Bacteria</taxon>
        <taxon>Pseudomonadati</taxon>
        <taxon>Verrucomicrobiota</taxon>
        <taxon>Opitutia</taxon>
        <taxon>Puniceicoccales</taxon>
        <taxon>Puniceicoccaceae</taxon>
        <taxon>Puniceicoccus</taxon>
    </lineage>
</organism>
<dbReference type="GO" id="GO:0022857">
    <property type="term" value="F:transmembrane transporter activity"/>
    <property type="evidence" value="ECO:0007669"/>
    <property type="project" value="InterPro"/>
</dbReference>
<comment type="function">
    <text evidence="8">Major component of the acid-resistance (AR) system allowing enteric pathogens to survive the acidic environment in the stomach. Exchanges extracellular arginine for its intracellular decarboxylation product agmatine (Agm) thereby expelling intracellular protons. Probably undergoes several conformational states in order to translocate the substrate across the membrane; keeps the substrate accessible to only 1 side of the membrane at a time by opening and closing 3 membrane-internal gates.</text>
</comment>
<feature type="transmembrane region" description="Helical" evidence="9">
    <location>
        <begin position="193"/>
        <end position="217"/>
    </location>
</feature>
<sequence>MIVASSNRKMGLFGATMLVTVNMVGTGIFLLPVSMASLGSASILGWVVASLGAGSIGLMFAFLGSTNPQAGGPYAYARQTFGPYLGFQTNYVYWTANLVGNVAVAATVVGYCTAFVPALKDQTWTVLASIGFVWVATILNIMGPKVVGMLTGWTTVVAMVPLIAVATLGWFWFDAKTFMDGWLPSGETTMTAISSSATYALWAFMGVESASISAGVIENPKKNVPIATLLGLGVATVLYVSTCTVLMGIIPAAELAKSDDPFSEAALQAVGSVGALVIAGAAILKAGGSLVGWTLTICQSSHAAAEDGVFPKIYGRTDRRGIPVWNLVISAILMSIIIVVTASPTLTEQFNLIIDVAIILNLLPYLYCAVTFLFAVREEKMVGRKKVFALIITILACGYCLWALIGSEVRLARDSMILLFLSIPLFLIFYREKGPESGGV</sequence>
<feature type="transmembrane region" description="Helical" evidence="9">
    <location>
        <begin position="12"/>
        <end position="31"/>
    </location>
</feature>
<feature type="transmembrane region" description="Helical" evidence="9">
    <location>
        <begin position="324"/>
        <end position="346"/>
    </location>
</feature>
<feature type="transmembrane region" description="Helical" evidence="9">
    <location>
        <begin position="387"/>
        <end position="405"/>
    </location>
</feature>
<feature type="transmembrane region" description="Helical" evidence="9">
    <location>
        <begin position="265"/>
        <end position="284"/>
    </location>
</feature>
<feature type="transmembrane region" description="Helical" evidence="9">
    <location>
        <begin position="43"/>
        <end position="63"/>
    </location>
</feature>